<dbReference type="PANTHER" id="PTHR10476">
    <property type="entry name" value="CHARGED MULTIVESICULAR BODY PROTEIN"/>
    <property type="match status" value="1"/>
</dbReference>
<dbReference type="Proteomes" id="UP001249851">
    <property type="component" value="Unassembled WGS sequence"/>
</dbReference>
<reference evidence="3" key="2">
    <citation type="journal article" date="2023" name="Science">
        <title>Genomic signatures of disease resistance in endangered staghorn corals.</title>
        <authorList>
            <person name="Vollmer S.V."/>
            <person name="Selwyn J.D."/>
            <person name="Despard B.A."/>
            <person name="Roesel C.L."/>
        </authorList>
    </citation>
    <scope>NUCLEOTIDE SEQUENCE</scope>
    <source>
        <strain evidence="3">K2</strain>
    </source>
</reference>
<evidence type="ECO:0000256" key="2">
    <source>
        <dbReference type="SAM" id="MobiDB-lite"/>
    </source>
</evidence>
<dbReference type="EMBL" id="JARQWQ010000035">
    <property type="protein sequence ID" value="KAK2560771.1"/>
    <property type="molecule type" value="Genomic_DNA"/>
</dbReference>
<feature type="compositionally biased region" description="Basic and acidic residues" evidence="2">
    <location>
        <begin position="159"/>
        <end position="172"/>
    </location>
</feature>
<gene>
    <name evidence="3" type="ORF">P5673_016560</name>
</gene>
<organism evidence="3 4">
    <name type="scientific">Acropora cervicornis</name>
    <name type="common">Staghorn coral</name>
    <dbReference type="NCBI Taxonomy" id="6130"/>
    <lineage>
        <taxon>Eukaryota</taxon>
        <taxon>Metazoa</taxon>
        <taxon>Cnidaria</taxon>
        <taxon>Anthozoa</taxon>
        <taxon>Hexacorallia</taxon>
        <taxon>Scleractinia</taxon>
        <taxon>Astrocoeniina</taxon>
        <taxon>Acroporidae</taxon>
        <taxon>Acropora</taxon>
    </lineage>
</organism>
<reference evidence="3" key="1">
    <citation type="journal article" date="2023" name="G3 (Bethesda)">
        <title>Whole genome assembly and annotation of the endangered Caribbean coral Acropora cervicornis.</title>
        <authorList>
            <person name="Selwyn J.D."/>
            <person name="Vollmer S.V."/>
        </authorList>
    </citation>
    <scope>NUCLEOTIDE SEQUENCE</scope>
    <source>
        <strain evidence="3">K2</strain>
    </source>
</reference>
<comment type="similarity">
    <text evidence="1">Belongs to the SNF7 family.</text>
</comment>
<accession>A0AAD9QG98</accession>
<keyword evidence="4" id="KW-1185">Reference proteome</keyword>
<evidence type="ECO:0000313" key="3">
    <source>
        <dbReference type="EMBL" id="KAK2560771.1"/>
    </source>
</evidence>
<dbReference type="InterPro" id="IPR005024">
    <property type="entry name" value="Snf7_fam"/>
</dbReference>
<protein>
    <submittedName>
        <fullName evidence="3">Charged multivesicular body protein 1a</fullName>
    </submittedName>
</protein>
<dbReference type="Gene3D" id="6.10.140.1230">
    <property type="match status" value="1"/>
</dbReference>
<evidence type="ECO:0000313" key="4">
    <source>
        <dbReference type="Proteomes" id="UP001249851"/>
    </source>
</evidence>
<name>A0AAD9QG98_ACRCE</name>
<dbReference type="GO" id="GO:0007034">
    <property type="term" value="P:vacuolar transport"/>
    <property type="evidence" value="ECO:0007669"/>
    <property type="project" value="InterPro"/>
</dbReference>
<proteinExistence type="inferred from homology"/>
<dbReference type="AlphaFoldDB" id="A0AAD9QG98"/>
<sequence>MEWNGKDTLFQLKFTTKQLERFSKKSEKEEKAQQAKVKKALQQKNFEGAKIYAENSIRKKNEGLNFLRLASRVDAVSSKVQSAMMMKQISATMQKFEGLFEDMDVNTQVLESAMGEATTLTTPQDQVEALIQQVAEENGLEIMSELEAVQPGTSSLRTQEGERSQREEDTLSKRLAALRS</sequence>
<dbReference type="Gene3D" id="6.10.250.440">
    <property type="match status" value="1"/>
</dbReference>
<comment type="caution">
    <text evidence="3">The sequence shown here is derived from an EMBL/GenBank/DDBJ whole genome shotgun (WGS) entry which is preliminary data.</text>
</comment>
<feature type="region of interest" description="Disordered" evidence="2">
    <location>
        <begin position="146"/>
        <end position="180"/>
    </location>
</feature>
<evidence type="ECO:0000256" key="1">
    <source>
        <dbReference type="ARBA" id="ARBA00006190"/>
    </source>
</evidence>